<evidence type="ECO:0000259" key="10">
    <source>
        <dbReference type="PROSITE" id="PS51123"/>
    </source>
</evidence>
<dbReference type="NCBIfam" id="NF005831">
    <property type="entry name" value="PRK07734.1"/>
    <property type="match status" value="1"/>
</dbReference>
<feature type="region of interest" description="Disordered" evidence="8">
    <location>
        <begin position="66"/>
        <end position="91"/>
    </location>
</feature>
<dbReference type="Proteomes" id="UP000321051">
    <property type="component" value="Unassembled WGS sequence"/>
</dbReference>
<feature type="transmembrane region" description="Helical" evidence="9">
    <location>
        <begin position="20"/>
        <end position="39"/>
    </location>
</feature>
<comment type="subcellular location">
    <subcellularLocation>
        <location evidence="1">Cell membrane</location>
        <topology evidence="1">Single-pass membrane protein</topology>
    </subcellularLocation>
</comment>
<evidence type="ECO:0000256" key="7">
    <source>
        <dbReference type="PROSITE-ProRule" id="PRU00473"/>
    </source>
</evidence>
<dbReference type="InterPro" id="IPR025713">
    <property type="entry name" value="MotB-like_N_dom"/>
</dbReference>
<dbReference type="InterPro" id="IPR050330">
    <property type="entry name" value="Bact_OuterMem_StrucFunc"/>
</dbReference>
<dbReference type="CDD" id="cd07185">
    <property type="entry name" value="OmpA_C-like"/>
    <property type="match status" value="1"/>
</dbReference>
<dbReference type="Gene3D" id="3.30.1330.60">
    <property type="entry name" value="OmpA-like domain"/>
    <property type="match status" value="1"/>
</dbReference>
<evidence type="ECO:0000313" key="12">
    <source>
        <dbReference type="Proteomes" id="UP000321051"/>
    </source>
</evidence>
<dbReference type="PANTHER" id="PTHR30329">
    <property type="entry name" value="STATOR ELEMENT OF FLAGELLAR MOTOR COMPLEX"/>
    <property type="match status" value="1"/>
</dbReference>
<evidence type="ECO:0000313" key="11">
    <source>
        <dbReference type="EMBL" id="GEK60249.1"/>
    </source>
</evidence>
<proteinExistence type="inferred from homology"/>
<dbReference type="RefSeq" id="WP_079475176.1">
    <property type="nucleotide sequence ID" value="NZ_BJUN01000038.1"/>
</dbReference>
<dbReference type="Pfam" id="PF00691">
    <property type="entry name" value="OmpA"/>
    <property type="match status" value="1"/>
</dbReference>
<evidence type="ECO:0000256" key="9">
    <source>
        <dbReference type="SAM" id="Phobius"/>
    </source>
</evidence>
<dbReference type="AlphaFoldDB" id="A0A510YA50"/>
<keyword evidence="6 7" id="KW-0472">Membrane</keyword>
<name>A0A510YA50_MARHA</name>
<keyword evidence="4 9" id="KW-0812">Transmembrane</keyword>
<dbReference type="InterPro" id="IPR006665">
    <property type="entry name" value="OmpA-like"/>
</dbReference>
<dbReference type="PROSITE" id="PS51123">
    <property type="entry name" value="OMPA_2"/>
    <property type="match status" value="1"/>
</dbReference>
<evidence type="ECO:0000256" key="1">
    <source>
        <dbReference type="ARBA" id="ARBA00004162"/>
    </source>
</evidence>
<sequence>MARRRQRKKEEEEHVSEAWLLPYADLLTLLLALFIVLFASSEVDARKFDQISESFNSVFTGGSGINESGSSVEELNAEDNVDESPPTVTEEAEDQNELAELQERVEGFIDERGLEGQFTTRLSDDGLLLSIKDNILFEVGEAEIRDEALQTAEDMSELLVLNPPRNIIISGHTDDTPIANADFNTNWELSVMRAVHFMEIVLENPDLDPRDFSAKGFGEFEPVASNDTAEGRAQNRRVEVLILPRNQTESSE</sequence>
<evidence type="ECO:0000256" key="2">
    <source>
        <dbReference type="ARBA" id="ARBA00008914"/>
    </source>
</evidence>
<dbReference type="GO" id="GO:0005886">
    <property type="term" value="C:plasma membrane"/>
    <property type="evidence" value="ECO:0007669"/>
    <property type="project" value="UniProtKB-SubCell"/>
</dbReference>
<evidence type="ECO:0000256" key="6">
    <source>
        <dbReference type="ARBA" id="ARBA00023136"/>
    </source>
</evidence>
<reference evidence="11 12" key="1">
    <citation type="submission" date="2019-07" db="EMBL/GenBank/DDBJ databases">
        <title>Whole genome shotgun sequence of Marinococcus halophilus NBRC 102359.</title>
        <authorList>
            <person name="Hosoyama A."/>
            <person name="Uohara A."/>
            <person name="Ohji S."/>
            <person name="Ichikawa N."/>
        </authorList>
    </citation>
    <scope>NUCLEOTIDE SEQUENCE [LARGE SCALE GENOMIC DNA]</scope>
    <source>
        <strain evidence="11 12">NBRC 102359</strain>
    </source>
</reference>
<keyword evidence="3" id="KW-1003">Cell membrane</keyword>
<dbReference type="InterPro" id="IPR036737">
    <property type="entry name" value="OmpA-like_sf"/>
</dbReference>
<dbReference type="EMBL" id="BJUN01000038">
    <property type="protein sequence ID" value="GEK60249.1"/>
    <property type="molecule type" value="Genomic_DNA"/>
</dbReference>
<dbReference type="STRING" id="1371.GCA_900166605_01328"/>
<dbReference type="Pfam" id="PF13677">
    <property type="entry name" value="MotB_plug"/>
    <property type="match status" value="1"/>
</dbReference>
<keyword evidence="12" id="KW-1185">Reference proteome</keyword>
<evidence type="ECO:0000256" key="4">
    <source>
        <dbReference type="ARBA" id="ARBA00022692"/>
    </source>
</evidence>
<evidence type="ECO:0000256" key="3">
    <source>
        <dbReference type="ARBA" id="ARBA00022475"/>
    </source>
</evidence>
<dbReference type="PANTHER" id="PTHR30329:SF21">
    <property type="entry name" value="LIPOPROTEIN YIAD-RELATED"/>
    <property type="match status" value="1"/>
</dbReference>
<gene>
    <name evidence="11" type="primary">motB</name>
    <name evidence="11" type="ORF">MHA01_31540</name>
</gene>
<dbReference type="SUPFAM" id="SSF103088">
    <property type="entry name" value="OmpA-like"/>
    <property type="match status" value="1"/>
</dbReference>
<evidence type="ECO:0000256" key="5">
    <source>
        <dbReference type="ARBA" id="ARBA00022989"/>
    </source>
</evidence>
<accession>A0A510YA50</accession>
<feature type="domain" description="OmpA-like" evidence="10">
    <location>
        <begin position="124"/>
        <end position="246"/>
    </location>
</feature>
<comment type="similarity">
    <text evidence="2">Belongs to the MotB family.</text>
</comment>
<keyword evidence="5 9" id="KW-1133">Transmembrane helix</keyword>
<protein>
    <submittedName>
        <fullName evidence="11">Motility protein B</fullName>
    </submittedName>
</protein>
<evidence type="ECO:0000256" key="8">
    <source>
        <dbReference type="SAM" id="MobiDB-lite"/>
    </source>
</evidence>
<dbReference type="OrthoDB" id="9815217at2"/>
<comment type="caution">
    <text evidence="11">The sequence shown here is derived from an EMBL/GenBank/DDBJ whole genome shotgun (WGS) entry which is preliminary data.</text>
</comment>
<organism evidence="11 12">
    <name type="scientific">Marinococcus halophilus</name>
    <dbReference type="NCBI Taxonomy" id="1371"/>
    <lineage>
        <taxon>Bacteria</taxon>
        <taxon>Bacillati</taxon>
        <taxon>Bacillota</taxon>
        <taxon>Bacilli</taxon>
        <taxon>Bacillales</taxon>
        <taxon>Bacillaceae</taxon>
        <taxon>Marinococcus</taxon>
    </lineage>
</organism>